<feature type="domain" description="C2H2-type" evidence="1">
    <location>
        <begin position="93"/>
        <end position="115"/>
    </location>
</feature>
<dbReference type="PROSITE" id="PS00028">
    <property type="entry name" value="ZINC_FINGER_C2H2_1"/>
    <property type="match status" value="1"/>
</dbReference>
<evidence type="ECO:0000313" key="2">
    <source>
        <dbReference type="EMBL" id="GFT45699.1"/>
    </source>
</evidence>
<dbReference type="InterPro" id="IPR013087">
    <property type="entry name" value="Znf_C2H2_type"/>
</dbReference>
<reference evidence="2" key="1">
    <citation type="submission" date="2020-08" db="EMBL/GenBank/DDBJ databases">
        <title>Multicomponent nature underlies the extraordinary mechanical properties of spider dragline silk.</title>
        <authorList>
            <person name="Kono N."/>
            <person name="Nakamura H."/>
            <person name="Mori M."/>
            <person name="Yoshida Y."/>
            <person name="Ohtoshi R."/>
            <person name="Malay A.D."/>
            <person name="Moran D.A.P."/>
            <person name="Tomita M."/>
            <person name="Numata K."/>
            <person name="Arakawa K."/>
        </authorList>
    </citation>
    <scope>NUCLEOTIDE SEQUENCE</scope>
</reference>
<accession>A0A8X6P3L6</accession>
<keyword evidence="3" id="KW-1185">Reference proteome</keyword>
<comment type="caution">
    <text evidence="2">The sequence shown here is derived from an EMBL/GenBank/DDBJ whole genome shotgun (WGS) entry which is preliminary data.</text>
</comment>
<sequence>MAEGGFMPKLSLFVAEKTKVVRICKICKEKEECSGIKNEYIEMLPWRSDQCHSCGVPSYSMYERTKKSNSSKHEKKLKNSEAQETLARQSNVCPICDEVCINRSHLFKHLEFRLHKMRK</sequence>
<protein>
    <recommendedName>
        <fullName evidence="1">C2H2-type domain-containing protein</fullName>
    </recommendedName>
</protein>
<gene>
    <name evidence="2" type="ORF">NPIL_362901</name>
</gene>
<proteinExistence type="predicted"/>
<evidence type="ECO:0000313" key="3">
    <source>
        <dbReference type="Proteomes" id="UP000887013"/>
    </source>
</evidence>
<organism evidence="2 3">
    <name type="scientific">Nephila pilipes</name>
    <name type="common">Giant wood spider</name>
    <name type="synonym">Nephila maculata</name>
    <dbReference type="NCBI Taxonomy" id="299642"/>
    <lineage>
        <taxon>Eukaryota</taxon>
        <taxon>Metazoa</taxon>
        <taxon>Ecdysozoa</taxon>
        <taxon>Arthropoda</taxon>
        <taxon>Chelicerata</taxon>
        <taxon>Arachnida</taxon>
        <taxon>Araneae</taxon>
        <taxon>Araneomorphae</taxon>
        <taxon>Entelegynae</taxon>
        <taxon>Araneoidea</taxon>
        <taxon>Nephilidae</taxon>
        <taxon>Nephila</taxon>
    </lineage>
</organism>
<dbReference type="AlphaFoldDB" id="A0A8X6P3L6"/>
<dbReference type="Proteomes" id="UP000887013">
    <property type="component" value="Unassembled WGS sequence"/>
</dbReference>
<evidence type="ECO:0000259" key="1">
    <source>
        <dbReference type="PROSITE" id="PS00028"/>
    </source>
</evidence>
<name>A0A8X6P3L6_NEPPI</name>
<dbReference type="EMBL" id="BMAW01064530">
    <property type="protein sequence ID" value="GFT45699.1"/>
    <property type="molecule type" value="Genomic_DNA"/>
</dbReference>